<evidence type="ECO:0000313" key="1">
    <source>
        <dbReference type="EMBL" id="SYV94398.1"/>
    </source>
</evidence>
<dbReference type="EMBL" id="LS991952">
    <property type="protein sequence ID" value="SYV94398.1"/>
    <property type="molecule type" value="Genomic_DNA"/>
</dbReference>
<reference evidence="2" key="1">
    <citation type="submission" date="2018-06" db="EMBL/GenBank/DDBJ databases">
        <authorList>
            <consortium name="Pathogen Informatics"/>
        </authorList>
    </citation>
    <scope>NUCLEOTIDE SEQUENCE [LARGE SCALE GENOMIC DNA]</scope>
    <source>
        <strain evidence="2">NCTC10115</strain>
    </source>
</reference>
<accession>A0A3B0PB92</accession>
<evidence type="ECO:0000313" key="2">
    <source>
        <dbReference type="Proteomes" id="UP000260136"/>
    </source>
</evidence>
<gene>
    <name evidence="1" type="ORF">NCTC10115_00721</name>
</gene>
<dbReference type="AlphaFoldDB" id="A0A3B0PB92"/>
<sequence>MINSLEQIKIIAYTNDLHSLDSSDALLKNNVITEYEQRFINLKKNINKIVFKFI</sequence>
<dbReference type="Proteomes" id="UP000260136">
    <property type="component" value="Chromosome"/>
</dbReference>
<name>A0A3B0PB92_MYCGL</name>
<protein>
    <submittedName>
        <fullName evidence="1">Uncharacterized protein</fullName>
    </submittedName>
</protein>
<organism evidence="1 2">
    <name type="scientific">Mycoplasmoides gallisepticum</name>
    <name type="common">Mycoplasma gallisepticum</name>
    <dbReference type="NCBI Taxonomy" id="2096"/>
    <lineage>
        <taxon>Bacteria</taxon>
        <taxon>Bacillati</taxon>
        <taxon>Mycoplasmatota</taxon>
        <taxon>Mycoplasmoidales</taxon>
        <taxon>Mycoplasmoidaceae</taxon>
        <taxon>Mycoplasmoides</taxon>
    </lineage>
</organism>
<proteinExistence type="predicted"/>